<sequence length="114" mass="12610">MLIVLAIRILTGLAVLTRNPAHRGLTLATVADATRNFVIHSKKKGMNNVQSRYLLLQLADTHRYGPKSGHRQPPAREQSERGPNTRRVCGGGEPRLYRPLAFGPVRDPDSHAIP</sequence>
<evidence type="ECO:0000313" key="2">
    <source>
        <dbReference type="EMBL" id="MDQ0996178.1"/>
    </source>
</evidence>
<gene>
    <name evidence="2" type="ORF">QFZ34_001355</name>
</gene>
<feature type="region of interest" description="Disordered" evidence="1">
    <location>
        <begin position="62"/>
        <end position="114"/>
    </location>
</feature>
<keyword evidence="3" id="KW-1185">Reference proteome</keyword>
<dbReference type="Proteomes" id="UP001237780">
    <property type="component" value="Unassembled WGS sequence"/>
</dbReference>
<dbReference type="RefSeq" id="WP_307278355.1">
    <property type="nucleotide sequence ID" value="NZ_JAUSZT010000002.1"/>
</dbReference>
<evidence type="ECO:0000256" key="1">
    <source>
        <dbReference type="SAM" id="MobiDB-lite"/>
    </source>
</evidence>
<dbReference type="EMBL" id="JAUSZT010000002">
    <property type="protein sequence ID" value="MDQ0996178.1"/>
    <property type="molecule type" value="Genomic_DNA"/>
</dbReference>
<comment type="caution">
    <text evidence="2">The sequence shown here is derived from an EMBL/GenBank/DDBJ whole genome shotgun (WGS) entry which is preliminary data.</text>
</comment>
<evidence type="ECO:0000313" key="3">
    <source>
        <dbReference type="Proteomes" id="UP001237780"/>
    </source>
</evidence>
<reference evidence="2 3" key="1">
    <citation type="submission" date="2023-07" db="EMBL/GenBank/DDBJ databases">
        <title>Comparative genomics of wheat-associated soil bacteria to identify genetic determinants of phenazine resistance.</title>
        <authorList>
            <person name="Mouncey N."/>
        </authorList>
    </citation>
    <scope>NUCLEOTIDE SEQUENCE [LARGE SCALE GENOMIC DNA]</scope>
    <source>
        <strain evidence="2 3">W4I11</strain>
    </source>
</reference>
<evidence type="ECO:0008006" key="4">
    <source>
        <dbReference type="Google" id="ProtNLM"/>
    </source>
</evidence>
<accession>A0ABU0S5Y9</accession>
<name>A0ABU0S5Y9_9HYPH</name>
<protein>
    <recommendedName>
        <fullName evidence="4">Secreted protein</fullName>
    </recommendedName>
</protein>
<proteinExistence type="predicted"/>
<organism evidence="2 3">
    <name type="scientific">Phyllobacterium ifriqiyense</name>
    <dbReference type="NCBI Taxonomy" id="314238"/>
    <lineage>
        <taxon>Bacteria</taxon>
        <taxon>Pseudomonadati</taxon>
        <taxon>Pseudomonadota</taxon>
        <taxon>Alphaproteobacteria</taxon>
        <taxon>Hyphomicrobiales</taxon>
        <taxon>Phyllobacteriaceae</taxon>
        <taxon>Phyllobacterium</taxon>
    </lineage>
</organism>